<comment type="cofactor">
    <cofactor evidence="1">
        <name>pyridoxal 5'-phosphate</name>
        <dbReference type="ChEBI" id="CHEBI:597326"/>
    </cofactor>
</comment>
<dbReference type="Gene3D" id="3.40.640.10">
    <property type="entry name" value="Type I PLP-dependent aspartate aminotransferase-like (Major domain)"/>
    <property type="match status" value="1"/>
</dbReference>
<dbReference type="Gene3D" id="3.90.1150.10">
    <property type="entry name" value="Aspartate Aminotransferase, domain 1"/>
    <property type="match status" value="1"/>
</dbReference>
<dbReference type="AlphaFoldDB" id="A4C0C9"/>
<dbReference type="PIRSF" id="PIRSF000521">
    <property type="entry name" value="Transaminase_4ab_Lys_Orn"/>
    <property type="match status" value="1"/>
</dbReference>
<dbReference type="InterPro" id="IPR015421">
    <property type="entry name" value="PyrdxlP-dep_Trfase_major"/>
</dbReference>
<comment type="similarity">
    <text evidence="5">Belongs to the class-III pyridoxal-phosphate-dependent aminotransferase family.</text>
</comment>
<gene>
    <name evidence="6" type="ORF">PI23P_09600</name>
</gene>
<dbReference type="HOGENOM" id="CLU_016922_10_1_10"/>
<comment type="caution">
    <text evidence="6">The sequence shown here is derived from an EMBL/GenBank/DDBJ whole genome shotgun (WGS) entry which is preliminary data.</text>
</comment>
<dbReference type="FunFam" id="3.40.640.10:FF:000004">
    <property type="entry name" value="Acetylornithine aminotransferase"/>
    <property type="match status" value="1"/>
</dbReference>
<evidence type="ECO:0000256" key="4">
    <source>
        <dbReference type="ARBA" id="ARBA00022898"/>
    </source>
</evidence>
<evidence type="ECO:0000256" key="3">
    <source>
        <dbReference type="ARBA" id="ARBA00022679"/>
    </source>
</evidence>
<dbReference type="EMBL" id="AAOG01000002">
    <property type="protein sequence ID" value="EAR12872.1"/>
    <property type="molecule type" value="Genomic_DNA"/>
</dbReference>
<keyword evidence="4 5" id="KW-0663">Pyridoxal phosphate</keyword>
<dbReference type="GO" id="GO:0042802">
    <property type="term" value="F:identical protein binding"/>
    <property type="evidence" value="ECO:0007669"/>
    <property type="project" value="TreeGrafter"/>
</dbReference>
<evidence type="ECO:0000313" key="7">
    <source>
        <dbReference type="Proteomes" id="UP000003053"/>
    </source>
</evidence>
<dbReference type="PANTHER" id="PTHR11986">
    <property type="entry name" value="AMINOTRANSFERASE CLASS III"/>
    <property type="match status" value="1"/>
</dbReference>
<accession>A4C0C9</accession>
<protein>
    <submittedName>
        <fullName evidence="6">Acetylornithine aminotransferase</fullName>
    </submittedName>
</protein>
<dbReference type="InterPro" id="IPR005814">
    <property type="entry name" value="Aminotrans_3"/>
</dbReference>
<evidence type="ECO:0000256" key="2">
    <source>
        <dbReference type="ARBA" id="ARBA00022576"/>
    </source>
</evidence>
<reference evidence="6 7" key="1">
    <citation type="submission" date="2006-02" db="EMBL/GenBank/DDBJ databases">
        <authorList>
            <person name="Murray A."/>
            <person name="Staley J."/>
            <person name="Ferriera S."/>
            <person name="Johnson J."/>
            <person name="Kravitz S."/>
            <person name="Halpern A."/>
            <person name="Remington K."/>
            <person name="Beeson K."/>
            <person name="Tran B."/>
            <person name="Rogers Y.-H."/>
            <person name="Friedman R."/>
            <person name="Venter J.C."/>
        </authorList>
    </citation>
    <scope>NUCLEOTIDE SEQUENCE [LARGE SCALE GENOMIC DNA]</scope>
    <source>
        <strain evidence="6 7">23-P</strain>
    </source>
</reference>
<dbReference type="PANTHER" id="PTHR11986:SF79">
    <property type="entry name" value="ACETYLORNITHINE AMINOTRANSFERASE, MITOCHONDRIAL"/>
    <property type="match status" value="1"/>
</dbReference>
<dbReference type="InterPro" id="IPR015422">
    <property type="entry name" value="PyrdxlP-dep_Trfase_small"/>
</dbReference>
<dbReference type="CDD" id="cd00610">
    <property type="entry name" value="OAT_like"/>
    <property type="match status" value="1"/>
</dbReference>
<dbReference type="GO" id="GO:0030170">
    <property type="term" value="F:pyridoxal phosphate binding"/>
    <property type="evidence" value="ECO:0007669"/>
    <property type="project" value="InterPro"/>
</dbReference>
<dbReference type="SUPFAM" id="SSF53383">
    <property type="entry name" value="PLP-dependent transferases"/>
    <property type="match status" value="1"/>
</dbReference>
<keyword evidence="2 6" id="KW-0032">Aminotransferase</keyword>
<dbReference type="Proteomes" id="UP000003053">
    <property type="component" value="Unassembled WGS sequence"/>
</dbReference>
<dbReference type="InterPro" id="IPR049704">
    <property type="entry name" value="Aminotrans_3_PPA_site"/>
</dbReference>
<organism evidence="6 7">
    <name type="scientific">Polaribacter irgensii 23-P</name>
    <dbReference type="NCBI Taxonomy" id="313594"/>
    <lineage>
        <taxon>Bacteria</taxon>
        <taxon>Pseudomonadati</taxon>
        <taxon>Bacteroidota</taxon>
        <taxon>Flavobacteriia</taxon>
        <taxon>Flavobacteriales</taxon>
        <taxon>Flavobacteriaceae</taxon>
    </lineage>
</organism>
<dbReference type="OrthoDB" id="9801052at2"/>
<keyword evidence="7" id="KW-1185">Reference proteome</keyword>
<dbReference type="PROSITE" id="PS00600">
    <property type="entry name" value="AA_TRANSFER_CLASS_3"/>
    <property type="match status" value="1"/>
</dbReference>
<dbReference type="STRING" id="313594.PI23P_09600"/>
<proteinExistence type="inferred from homology"/>
<sequence length="404" mass="44250">MKKYKKNFKFTMKDDFFKYQAQTSPHPLAIEISHAKGSYIYDTSGKVYLDFVAGVSANSLGHNHPKVSEAIKKQLDSYAHVMVYGEFIQKPQVDLCKLLAENSPETLNSVYITNSGTEATEGALKLAKRVTNRAEIIAAKNSYHGNTMGAMSVSGVEKQNQVFRPLIPGTRFIAFNCDFCLQQITEKTAAVILETIQGGAGFIEPRDNFLQKVKQRCLEMGALLILDEIQTGIGRTGTFWGFENYNVIPDIIITGKGLGGGMPIGAFIANRSMMALLQDNPKLGHISTFAGNPVIAAAGFATVTEILAQNLLSESIRKEQIIRKHLTHPAIKEIRGKGLMLAALVNTPALAAQIIHACIDNGLILFFLLFEGRAMRISPPLTISDDELIKGCDILTKSICQVLE</sequence>
<dbReference type="GO" id="GO:0008483">
    <property type="term" value="F:transaminase activity"/>
    <property type="evidence" value="ECO:0007669"/>
    <property type="project" value="UniProtKB-KW"/>
</dbReference>
<evidence type="ECO:0000256" key="1">
    <source>
        <dbReference type="ARBA" id="ARBA00001933"/>
    </source>
</evidence>
<dbReference type="Pfam" id="PF00202">
    <property type="entry name" value="Aminotran_3"/>
    <property type="match status" value="1"/>
</dbReference>
<dbReference type="eggNOG" id="COG0160">
    <property type="taxonomic scope" value="Bacteria"/>
</dbReference>
<keyword evidence="3 6" id="KW-0808">Transferase</keyword>
<evidence type="ECO:0000313" key="6">
    <source>
        <dbReference type="EMBL" id="EAR12872.1"/>
    </source>
</evidence>
<dbReference type="InterPro" id="IPR050103">
    <property type="entry name" value="Class-III_PLP-dep_AT"/>
</dbReference>
<name>A4C0C9_9FLAO</name>
<dbReference type="InterPro" id="IPR015424">
    <property type="entry name" value="PyrdxlP-dep_Trfase"/>
</dbReference>
<evidence type="ECO:0000256" key="5">
    <source>
        <dbReference type="RuleBase" id="RU003560"/>
    </source>
</evidence>